<name>A0A6G9AL73_9BACT</name>
<dbReference type="Pfam" id="PF00534">
    <property type="entry name" value="Glycos_transf_1"/>
    <property type="match status" value="1"/>
</dbReference>
<evidence type="ECO:0000313" key="3">
    <source>
        <dbReference type="EMBL" id="QIP13160.1"/>
    </source>
</evidence>
<dbReference type="GO" id="GO:0009103">
    <property type="term" value="P:lipopolysaccharide biosynthetic process"/>
    <property type="evidence" value="ECO:0007669"/>
    <property type="project" value="TreeGrafter"/>
</dbReference>
<dbReference type="SUPFAM" id="SSF53756">
    <property type="entry name" value="UDP-Glycosyltransferase/glycogen phosphorylase"/>
    <property type="match status" value="1"/>
</dbReference>
<dbReference type="PANTHER" id="PTHR46401">
    <property type="entry name" value="GLYCOSYLTRANSFERASE WBBK-RELATED"/>
    <property type="match status" value="1"/>
</dbReference>
<keyword evidence="1 3" id="KW-0808">Transferase</keyword>
<dbReference type="Proteomes" id="UP000501802">
    <property type="component" value="Chromosome"/>
</dbReference>
<dbReference type="FunFam" id="3.40.50.2000:FF:000119">
    <property type="entry name" value="Glycosyl transferase group 1"/>
    <property type="match status" value="1"/>
</dbReference>
<proteinExistence type="predicted"/>
<evidence type="ECO:0000313" key="4">
    <source>
        <dbReference type="Proteomes" id="UP000501802"/>
    </source>
</evidence>
<reference evidence="3 4" key="1">
    <citation type="submission" date="2020-03" db="EMBL/GenBank/DDBJ databases">
        <authorList>
            <person name="Kim M.K."/>
        </authorList>
    </citation>
    <scope>NUCLEOTIDE SEQUENCE [LARGE SCALE GENOMIC DNA]</scope>
    <source>
        <strain evidence="3 4">BT328</strain>
    </source>
</reference>
<dbReference type="KEGG" id="spib:G8759_11250"/>
<accession>A0A6G9AL73</accession>
<evidence type="ECO:0000256" key="1">
    <source>
        <dbReference type="ARBA" id="ARBA00022679"/>
    </source>
</evidence>
<dbReference type="CDD" id="cd03809">
    <property type="entry name" value="GT4_MtfB-like"/>
    <property type="match status" value="1"/>
</dbReference>
<dbReference type="PANTHER" id="PTHR46401:SF2">
    <property type="entry name" value="GLYCOSYLTRANSFERASE WBBK-RELATED"/>
    <property type="match status" value="1"/>
</dbReference>
<keyword evidence="4" id="KW-1185">Reference proteome</keyword>
<dbReference type="GO" id="GO:0016757">
    <property type="term" value="F:glycosyltransferase activity"/>
    <property type="evidence" value="ECO:0007669"/>
    <property type="project" value="InterPro"/>
</dbReference>
<feature type="domain" description="Glycosyl transferase family 1" evidence="2">
    <location>
        <begin position="226"/>
        <end position="393"/>
    </location>
</feature>
<dbReference type="RefSeq" id="WP_167207965.1">
    <property type="nucleotide sequence ID" value="NZ_CP050063.1"/>
</dbReference>
<dbReference type="AlphaFoldDB" id="A0A6G9AL73"/>
<dbReference type="Gene3D" id="3.40.50.2000">
    <property type="entry name" value="Glycogen Phosphorylase B"/>
    <property type="match status" value="1"/>
</dbReference>
<evidence type="ECO:0000259" key="2">
    <source>
        <dbReference type="Pfam" id="PF00534"/>
    </source>
</evidence>
<dbReference type="InterPro" id="IPR001296">
    <property type="entry name" value="Glyco_trans_1"/>
</dbReference>
<sequence>MNIILDASPLGIGFYHRQARTGISRVVEQLVAGLQQADGVNLLLAAPTHLAETMRYAQTAFGNRVPSFANASGEQSLARFENSLLEPFSPDSKPSKAIREIAYRTRRTFGRDVSRFSVDKLPAQSVYHATFFPVPEVLRKNQRIPVVQSVYDMIPILHPEWFTSGEQTVKQVLATLPADAWVTTISQATKDDFCEHTGFDSKRVVPILLAASPALFYPAVDEDRKRAVRQKLGIGDEPYLLSLATLEPRKNIAHLIRCFGQLVDGGELPADVRLVLVGTKGWKFDEIMAEASKNPALASRLIFTGFVQDEELAPLYGGATAFVYPSLYEGFGLPPLEAMQCGLPVITSDIPAITEVVGDAAIRVSPTDTDALCQAITSVVKSPSIQAELRAKGLKQATLFSWDKFTAEHVVLYKRILG</sequence>
<organism evidence="3 4">
    <name type="scientific">Spirosoma aureum</name>
    <dbReference type="NCBI Taxonomy" id="2692134"/>
    <lineage>
        <taxon>Bacteria</taxon>
        <taxon>Pseudomonadati</taxon>
        <taxon>Bacteroidota</taxon>
        <taxon>Cytophagia</taxon>
        <taxon>Cytophagales</taxon>
        <taxon>Cytophagaceae</taxon>
        <taxon>Spirosoma</taxon>
    </lineage>
</organism>
<gene>
    <name evidence="3" type="ORF">G8759_11250</name>
</gene>
<dbReference type="EMBL" id="CP050063">
    <property type="protein sequence ID" value="QIP13160.1"/>
    <property type="molecule type" value="Genomic_DNA"/>
</dbReference>
<protein>
    <submittedName>
        <fullName evidence="3">Glycosyltransferase family 4 protein</fullName>
    </submittedName>
</protein>